<accession>A0A4Q4TLU5</accession>
<keyword evidence="3" id="KW-1185">Reference proteome</keyword>
<gene>
    <name evidence="2" type="ORF">DL764_002919</name>
</gene>
<organism evidence="2 3">
    <name type="scientific">Monosporascus ibericus</name>
    <dbReference type="NCBI Taxonomy" id="155417"/>
    <lineage>
        <taxon>Eukaryota</taxon>
        <taxon>Fungi</taxon>
        <taxon>Dikarya</taxon>
        <taxon>Ascomycota</taxon>
        <taxon>Pezizomycotina</taxon>
        <taxon>Sordariomycetes</taxon>
        <taxon>Xylariomycetidae</taxon>
        <taxon>Xylariales</taxon>
        <taxon>Xylariales incertae sedis</taxon>
        <taxon>Monosporascus</taxon>
    </lineage>
</organism>
<evidence type="ECO:0000313" key="2">
    <source>
        <dbReference type="EMBL" id="RYP06807.1"/>
    </source>
</evidence>
<name>A0A4Q4TLU5_9PEZI</name>
<protein>
    <submittedName>
        <fullName evidence="2">Uncharacterized protein</fullName>
    </submittedName>
</protein>
<evidence type="ECO:0000256" key="1">
    <source>
        <dbReference type="SAM" id="MobiDB-lite"/>
    </source>
</evidence>
<dbReference type="OrthoDB" id="5416298at2759"/>
<dbReference type="EMBL" id="QJNU01000115">
    <property type="protein sequence ID" value="RYP06807.1"/>
    <property type="molecule type" value="Genomic_DNA"/>
</dbReference>
<feature type="compositionally biased region" description="Low complexity" evidence="1">
    <location>
        <begin position="65"/>
        <end position="76"/>
    </location>
</feature>
<proteinExistence type="predicted"/>
<sequence>MRPASRCRRVLLLNSPVVSKIPSHNSGRLPSNIPLRTLGSRPDRDQQSTSLLTEHRHQPSRGRLSSDSADSDFSWSDTGDIAEQLADEEDPLRIKLADIAAGDEDGLLAGIHKRHPSRLKPKHVQFKSSVSDHGERRPGAHAGVVSKESIEIPDVAPRPNSRARRFIAAIMPGSSKFLL</sequence>
<reference evidence="2 3" key="1">
    <citation type="submission" date="2018-06" db="EMBL/GenBank/DDBJ databases">
        <title>Complete Genomes of Monosporascus.</title>
        <authorList>
            <person name="Robinson A.J."/>
            <person name="Natvig D.O."/>
        </authorList>
    </citation>
    <scope>NUCLEOTIDE SEQUENCE [LARGE SCALE GENOMIC DNA]</scope>
    <source>
        <strain evidence="2 3">CBS 110550</strain>
    </source>
</reference>
<dbReference type="STRING" id="155417.A0A4Q4TLU5"/>
<dbReference type="AlphaFoldDB" id="A0A4Q4TLU5"/>
<feature type="region of interest" description="Disordered" evidence="1">
    <location>
        <begin position="19"/>
        <end position="76"/>
    </location>
</feature>
<comment type="caution">
    <text evidence="2">The sequence shown here is derived from an EMBL/GenBank/DDBJ whole genome shotgun (WGS) entry which is preliminary data.</text>
</comment>
<evidence type="ECO:0000313" key="3">
    <source>
        <dbReference type="Proteomes" id="UP000293360"/>
    </source>
</evidence>
<dbReference type="Proteomes" id="UP000293360">
    <property type="component" value="Unassembled WGS sequence"/>
</dbReference>